<evidence type="ECO:0000256" key="1">
    <source>
        <dbReference type="SAM" id="MobiDB-lite"/>
    </source>
</evidence>
<accession>A0A9P6HNV1</accession>
<evidence type="ECO:0000313" key="2">
    <source>
        <dbReference type="EMBL" id="KAF9791944.1"/>
    </source>
</evidence>
<name>A0A9P6HNV1_9AGAM</name>
<reference evidence="2" key="2">
    <citation type="submission" date="2020-11" db="EMBL/GenBank/DDBJ databases">
        <authorList>
            <consortium name="DOE Joint Genome Institute"/>
            <person name="Kuo A."/>
            <person name="Miyauchi S."/>
            <person name="Kiss E."/>
            <person name="Drula E."/>
            <person name="Kohler A."/>
            <person name="Sanchez-Garcia M."/>
            <person name="Andreopoulos B."/>
            <person name="Barry K.W."/>
            <person name="Bonito G."/>
            <person name="Buee M."/>
            <person name="Carver A."/>
            <person name="Chen C."/>
            <person name="Cichocki N."/>
            <person name="Clum A."/>
            <person name="Culley D."/>
            <person name="Crous P.W."/>
            <person name="Fauchery L."/>
            <person name="Girlanda M."/>
            <person name="Hayes R."/>
            <person name="Keri Z."/>
            <person name="Labutti K."/>
            <person name="Lipzen A."/>
            <person name="Lombard V."/>
            <person name="Magnuson J."/>
            <person name="Maillard F."/>
            <person name="Morin E."/>
            <person name="Murat C."/>
            <person name="Nolan M."/>
            <person name="Ohm R."/>
            <person name="Pangilinan J."/>
            <person name="Pereira M."/>
            <person name="Perotto S."/>
            <person name="Peter M."/>
            <person name="Riley R."/>
            <person name="Sitrit Y."/>
            <person name="Stielow B."/>
            <person name="Szollosi G."/>
            <person name="Zifcakova L."/>
            <person name="Stursova M."/>
            <person name="Spatafora J.W."/>
            <person name="Tedersoo L."/>
            <person name="Vaario L.-M."/>
            <person name="Yamada A."/>
            <person name="Yan M."/>
            <person name="Wang P."/>
            <person name="Xu J."/>
            <person name="Bruns T."/>
            <person name="Baldrian P."/>
            <person name="Vilgalys R."/>
            <person name="Henrissat B."/>
            <person name="Grigoriev I.V."/>
            <person name="Hibbett D."/>
            <person name="Nagy L.G."/>
            <person name="Martin F.M."/>
        </authorList>
    </citation>
    <scope>NUCLEOTIDE SEQUENCE</scope>
    <source>
        <strain evidence="2">UH-Tt-Lm1</strain>
    </source>
</reference>
<dbReference type="AlphaFoldDB" id="A0A9P6HNV1"/>
<dbReference type="EMBL" id="WIUZ02000001">
    <property type="protein sequence ID" value="KAF9791944.1"/>
    <property type="molecule type" value="Genomic_DNA"/>
</dbReference>
<keyword evidence="3" id="KW-1185">Reference proteome</keyword>
<sequence length="225" mass="25661">MTHSLSENDWKPPPVDSIVRNIDRIYAGGLFWRVVSPQLLNSQSRLMSAIALMVEKLRTALPPDQLPHEGRRRSLGPPQSSQTERDSLIIRHRRELRLYIDAVKRAERKSMLDLDPIAANIALVYNQLTASLEFWEDAKFWYGMPWWRQPRLDFPWAPLSPTSEARPNDPPERPLSIASRRMVTFTEGEKGSSPKAPALIRVPRCPLPTNPDLSGVRARARLVSV</sequence>
<gene>
    <name evidence="2" type="ORF">BJ322DRAFT_1026319</name>
</gene>
<feature type="region of interest" description="Disordered" evidence="1">
    <location>
        <begin position="63"/>
        <end position="86"/>
    </location>
</feature>
<dbReference type="Proteomes" id="UP000736335">
    <property type="component" value="Unassembled WGS sequence"/>
</dbReference>
<comment type="caution">
    <text evidence="2">The sequence shown here is derived from an EMBL/GenBank/DDBJ whole genome shotgun (WGS) entry which is preliminary data.</text>
</comment>
<protein>
    <submittedName>
        <fullName evidence="2">Uncharacterized protein</fullName>
    </submittedName>
</protein>
<organism evidence="2 3">
    <name type="scientific">Thelephora terrestris</name>
    <dbReference type="NCBI Taxonomy" id="56493"/>
    <lineage>
        <taxon>Eukaryota</taxon>
        <taxon>Fungi</taxon>
        <taxon>Dikarya</taxon>
        <taxon>Basidiomycota</taxon>
        <taxon>Agaricomycotina</taxon>
        <taxon>Agaricomycetes</taxon>
        <taxon>Thelephorales</taxon>
        <taxon>Thelephoraceae</taxon>
        <taxon>Thelephora</taxon>
    </lineage>
</organism>
<proteinExistence type="predicted"/>
<evidence type="ECO:0000313" key="3">
    <source>
        <dbReference type="Proteomes" id="UP000736335"/>
    </source>
</evidence>
<reference evidence="2" key="1">
    <citation type="journal article" date="2020" name="Nat. Commun.">
        <title>Large-scale genome sequencing of mycorrhizal fungi provides insights into the early evolution of symbiotic traits.</title>
        <authorList>
            <person name="Miyauchi S."/>
            <person name="Kiss E."/>
            <person name="Kuo A."/>
            <person name="Drula E."/>
            <person name="Kohler A."/>
            <person name="Sanchez-Garcia M."/>
            <person name="Morin E."/>
            <person name="Andreopoulos B."/>
            <person name="Barry K.W."/>
            <person name="Bonito G."/>
            <person name="Buee M."/>
            <person name="Carver A."/>
            <person name="Chen C."/>
            <person name="Cichocki N."/>
            <person name="Clum A."/>
            <person name="Culley D."/>
            <person name="Crous P.W."/>
            <person name="Fauchery L."/>
            <person name="Girlanda M."/>
            <person name="Hayes R.D."/>
            <person name="Keri Z."/>
            <person name="LaButti K."/>
            <person name="Lipzen A."/>
            <person name="Lombard V."/>
            <person name="Magnuson J."/>
            <person name="Maillard F."/>
            <person name="Murat C."/>
            <person name="Nolan M."/>
            <person name="Ohm R.A."/>
            <person name="Pangilinan J."/>
            <person name="Pereira M.F."/>
            <person name="Perotto S."/>
            <person name="Peter M."/>
            <person name="Pfister S."/>
            <person name="Riley R."/>
            <person name="Sitrit Y."/>
            <person name="Stielow J.B."/>
            <person name="Szollosi G."/>
            <person name="Zifcakova L."/>
            <person name="Stursova M."/>
            <person name="Spatafora J.W."/>
            <person name="Tedersoo L."/>
            <person name="Vaario L.M."/>
            <person name="Yamada A."/>
            <person name="Yan M."/>
            <person name="Wang P."/>
            <person name="Xu J."/>
            <person name="Bruns T."/>
            <person name="Baldrian P."/>
            <person name="Vilgalys R."/>
            <person name="Dunand C."/>
            <person name="Henrissat B."/>
            <person name="Grigoriev I.V."/>
            <person name="Hibbett D."/>
            <person name="Nagy L.G."/>
            <person name="Martin F.M."/>
        </authorList>
    </citation>
    <scope>NUCLEOTIDE SEQUENCE</scope>
    <source>
        <strain evidence="2">UH-Tt-Lm1</strain>
    </source>
</reference>